<organism evidence="1 2">
    <name type="scientific">Actinomyces naeslundii (strain ATCC 12104 / DSM 43013 / CCUG 2238 / JCM 8349 / NCTC 10301 / Howell 279)</name>
    <dbReference type="NCBI Taxonomy" id="1115803"/>
    <lineage>
        <taxon>Bacteria</taxon>
        <taxon>Bacillati</taxon>
        <taxon>Actinomycetota</taxon>
        <taxon>Actinomycetes</taxon>
        <taxon>Actinomycetales</taxon>
        <taxon>Actinomycetaceae</taxon>
        <taxon>Actinomyces</taxon>
    </lineage>
</organism>
<accession>J3ACF7</accession>
<protein>
    <submittedName>
        <fullName evidence="1">Uncharacterized protein</fullName>
    </submittedName>
</protein>
<dbReference type="Proteomes" id="UP000007814">
    <property type="component" value="Unassembled WGS sequence"/>
</dbReference>
<evidence type="ECO:0000313" key="2">
    <source>
        <dbReference type="Proteomes" id="UP000007814"/>
    </source>
</evidence>
<dbReference type="EMBL" id="ALJK01000058">
    <property type="protein sequence ID" value="EJN85558.1"/>
    <property type="molecule type" value="Genomic_DNA"/>
</dbReference>
<name>J3ACF7_ACTNH</name>
<proteinExistence type="predicted"/>
<comment type="caution">
    <text evidence="1">The sequence shown here is derived from an EMBL/GenBank/DDBJ whole genome shotgun (WGS) entry which is preliminary data.</text>
</comment>
<reference evidence="1 2" key="1">
    <citation type="submission" date="2012-07" db="EMBL/GenBank/DDBJ databases">
        <authorList>
            <person name="Durkin A.S."/>
            <person name="McCorrison J."/>
            <person name="Torralba M."/>
            <person name="Gillis M."/>
            <person name="Methe B."/>
            <person name="Sutton G."/>
            <person name="Nelson K.E."/>
        </authorList>
    </citation>
    <scope>NUCLEOTIDE SEQUENCE [LARGE SCALE GENOMIC DNA]</scope>
    <source>
        <strain evidence="2">ATCC 12104 / DSM 43013 / CCUG 2238 / JCM 8349 / NCTC 10301 / Howell 279</strain>
    </source>
</reference>
<gene>
    <name evidence="1" type="ORF">HMPREF1129_0333</name>
</gene>
<evidence type="ECO:0000313" key="1">
    <source>
        <dbReference type="EMBL" id="EJN85558.1"/>
    </source>
</evidence>
<sequence>MDSMVFSGGNLVWSGCRLEYSATLKGQSSWVRQWLAVSQVLAHFSCLPPALS</sequence>
<dbReference type="AlphaFoldDB" id="J3ACF7"/>